<dbReference type="NCBIfam" id="NF047740">
    <property type="entry name" value="antiphage_MADS5"/>
    <property type="match status" value="1"/>
</dbReference>
<protein>
    <submittedName>
        <fullName evidence="3">Restriction endonuclease subunit S</fullName>
    </submittedName>
</protein>
<dbReference type="GO" id="GO:0004519">
    <property type="term" value="F:endonuclease activity"/>
    <property type="evidence" value="ECO:0007669"/>
    <property type="project" value="UniProtKB-KW"/>
</dbReference>
<dbReference type="Gene3D" id="3.90.220.20">
    <property type="entry name" value="DNA methylase specificity domains"/>
    <property type="match status" value="2"/>
</dbReference>
<dbReference type="InterPro" id="IPR052021">
    <property type="entry name" value="Type-I_RS_S_subunit"/>
</dbReference>
<keyword evidence="3" id="KW-0540">Nuclease</keyword>
<dbReference type="RefSeq" id="WP_311700176.1">
    <property type="nucleotide sequence ID" value="NZ_JAVREY010000082.1"/>
</dbReference>
<sequence length="474" mass="52338">MKIASDKNPVMSGWLAEQGLRMDASPYLSGALEARKLLEKLPVEKNRLREVTTGHDGGIFNGPQFSRTYLTSPDHAVPFLGSTDMMEADFSFLPLLAKTIANRLPYLEIQPGMTLVSCSGTIGRMAYARPDMKGIWSSQHVMKIEPDEAVIPSGYLYTFLRSPYGVPMIASSAYGAIIQHIEPHHIADLPVPRFADALEQKIHKLVEEAARLRAAYQAGVRAATEDFFKSVGLPELNDLRWHEQARDLGFEVVEVTAASLRAMNHASRAMQIKEALTSVEHSSLGQICAEGRLATGPMFKRIDSDLNHGGCLLVGQRQGWWTRPEDARVISRASTPDDCFMADETVLVAAQGLPAEYGLFGRAILVTGSWLPYAYSQHFLRIKSSSPEVPGAYLYAFLRSEAAMRLFRSMLAGSGPQSIHALLLTEFPIPIAPPTDRERIAETVRQAYRNRDQADKLEDEALTLLIKAIEEAAA</sequence>
<dbReference type="EMBL" id="JAVREY010000082">
    <property type="protein sequence ID" value="MDT0468732.1"/>
    <property type="molecule type" value="Genomic_DNA"/>
</dbReference>
<dbReference type="SUPFAM" id="SSF116734">
    <property type="entry name" value="DNA methylase specificity domain"/>
    <property type="match status" value="2"/>
</dbReference>
<keyword evidence="2" id="KW-0238">DNA-binding</keyword>
<keyword evidence="4" id="KW-1185">Reference proteome</keyword>
<evidence type="ECO:0000256" key="2">
    <source>
        <dbReference type="ARBA" id="ARBA00023125"/>
    </source>
</evidence>
<name>A0ABU2U6X8_9ACTN</name>
<dbReference type="PANTHER" id="PTHR30408:SF12">
    <property type="entry name" value="TYPE I RESTRICTION ENZYME MJAVIII SPECIFICITY SUBUNIT"/>
    <property type="match status" value="1"/>
</dbReference>
<dbReference type="Proteomes" id="UP001183809">
    <property type="component" value="Unassembled WGS sequence"/>
</dbReference>
<dbReference type="CDD" id="cd17256">
    <property type="entry name" value="RMtype1_S_EcoJA65PI-TRD1-CR1_like"/>
    <property type="match status" value="1"/>
</dbReference>
<evidence type="ECO:0000313" key="3">
    <source>
        <dbReference type="EMBL" id="MDT0468732.1"/>
    </source>
</evidence>
<evidence type="ECO:0000313" key="4">
    <source>
        <dbReference type="Proteomes" id="UP001183809"/>
    </source>
</evidence>
<keyword evidence="3" id="KW-0378">Hydrolase</keyword>
<evidence type="ECO:0000256" key="1">
    <source>
        <dbReference type="ARBA" id="ARBA00022747"/>
    </source>
</evidence>
<gene>
    <name evidence="3" type="ORF">RM764_38105</name>
</gene>
<dbReference type="PANTHER" id="PTHR30408">
    <property type="entry name" value="TYPE-1 RESTRICTION ENZYME ECOKI SPECIFICITY PROTEIN"/>
    <property type="match status" value="1"/>
</dbReference>
<reference evidence="4" key="1">
    <citation type="submission" date="2023-07" db="EMBL/GenBank/DDBJ databases">
        <title>30 novel species of actinomycetes from the DSMZ collection.</title>
        <authorList>
            <person name="Nouioui I."/>
        </authorList>
    </citation>
    <scope>NUCLEOTIDE SEQUENCE [LARGE SCALE GENOMIC DNA]</scope>
    <source>
        <strain evidence="4">DSM 41699</strain>
    </source>
</reference>
<keyword evidence="3" id="KW-0255">Endonuclease</keyword>
<dbReference type="InterPro" id="IPR044946">
    <property type="entry name" value="Restrct_endonuc_typeI_TRD_sf"/>
</dbReference>
<accession>A0ABU2U6X8</accession>
<proteinExistence type="predicted"/>
<comment type="caution">
    <text evidence="3">The sequence shown here is derived from an EMBL/GenBank/DDBJ whole genome shotgun (WGS) entry which is preliminary data.</text>
</comment>
<organism evidence="3 4">
    <name type="scientific">Streptomyces gibsoniae</name>
    <dbReference type="NCBI Taxonomy" id="3075529"/>
    <lineage>
        <taxon>Bacteria</taxon>
        <taxon>Bacillati</taxon>
        <taxon>Actinomycetota</taxon>
        <taxon>Actinomycetes</taxon>
        <taxon>Kitasatosporales</taxon>
        <taxon>Streptomycetaceae</taxon>
        <taxon>Streptomyces</taxon>
    </lineage>
</organism>
<keyword evidence="1" id="KW-0680">Restriction system</keyword>